<dbReference type="GO" id="GO:0005524">
    <property type="term" value="F:ATP binding"/>
    <property type="evidence" value="ECO:0007669"/>
    <property type="project" value="UniProtKB-KW"/>
</dbReference>
<dbReference type="KEGG" id="tmk:QGN29_14435"/>
<evidence type="ECO:0000256" key="1">
    <source>
        <dbReference type="ARBA" id="ARBA00022741"/>
    </source>
</evidence>
<reference evidence="4" key="1">
    <citation type="submission" date="2023-04" db="EMBL/GenBank/DDBJ databases">
        <title>Complete genome sequence of Temperatibacter marinus.</title>
        <authorList>
            <person name="Rong J.-C."/>
            <person name="Yi M.-L."/>
            <person name="Zhao Q."/>
        </authorList>
    </citation>
    <scope>NUCLEOTIDE SEQUENCE</scope>
    <source>
        <strain evidence="4">NBRC 110045</strain>
    </source>
</reference>
<keyword evidence="5" id="KW-1185">Reference proteome</keyword>
<evidence type="ECO:0000313" key="5">
    <source>
        <dbReference type="Proteomes" id="UP001268683"/>
    </source>
</evidence>
<dbReference type="GO" id="GO:0009898">
    <property type="term" value="C:cytoplasmic side of plasma membrane"/>
    <property type="evidence" value="ECO:0007669"/>
    <property type="project" value="TreeGrafter"/>
</dbReference>
<evidence type="ECO:0000256" key="2">
    <source>
        <dbReference type="ARBA" id="ARBA00022840"/>
    </source>
</evidence>
<dbReference type="RefSeq" id="WP_310798583.1">
    <property type="nucleotide sequence ID" value="NZ_CP123872.1"/>
</dbReference>
<gene>
    <name evidence="4" type="ORF">QGN29_14435</name>
</gene>
<dbReference type="Proteomes" id="UP001268683">
    <property type="component" value="Chromosome"/>
</dbReference>
<dbReference type="InterPro" id="IPR027417">
    <property type="entry name" value="P-loop_NTPase"/>
</dbReference>
<dbReference type="PANTHER" id="PTHR43384">
    <property type="entry name" value="SEPTUM SITE-DETERMINING PROTEIN MIND HOMOLOG, CHLOROPLASTIC-RELATED"/>
    <property type="match status" value="1"/>
</dbReference>
<keyword evidence="2" id="KW-0067">ATP-binding</keyword>
<dbReference type="EMBL" id="CP123872">
    <property type="protein sequence ID" value="WND02745.1"/>
    <property type="molecule type" value="Genomic_DNA"/>
</dbReference>
<dbReference type="PIRSF" id="PIRSF003092">
    <property type="entry name" value="MinD"/>
    <property type="match status" value="1"/>
</dbReference>
<organism evidence="4 5">
    <name type="scientific">Temperatibacter marinus</name>
    <dbReference type="NCBI Taxonomy" id="1456591"/>
    <lineage>
        <taxon>Bacteria</taxon>
        <taxon>Pseudomonadati</taxon>
        <taxon>Pseudomonadota</taxon>
        <taxon>Alphaproteobacteria</taxon>
        <taxon>Kordiimonadales</taxon>
        <taxon>Temperatibacteraceae</taxon>
        <taxon>Temperatibacter</taxon>
    </lineage>
</organism>
<dbReference type="InterPro" id="IPR025501">
    <property type="entry name" value="MinD_FleN"/>
</dbReference>
<evidence type="ECO:0000313" key="4">
    <source>
        <dbReference type="EMBL" id="WND02745.1"/>
    </source>
</evidence>
<dbReference type="InterPro" id="IPR050625">
    <property type="entry name" value="ParA/MinD_ATPase"/>
</dbReference>
<dbReference type="AlphaFoldDB" id="A0AA52EDK2"/>
<protein>
    <submittedName>
        <fullName evidence="4">P-loop NTPase</fullName>
    </submittedName>
</protein>
<sequence length="261" mass="28015">MKSKAPISNDSKLITIASGKGGVGKTWLSTTLAQALSRREKKIALFDGDLGMANIDIQIGLMPDEDIGSVISGDRKLEEVVTRYTEPGGKGGFDVLAGKSGSGALGSLAREKLRDLRNSIIQFTGAYDHVILDMAAGIDPSVTTLSHHRGRILVVMTADPTSLTDAYAFIKVTQMRNPQANISVIVNNVATKKDGERVFEAIKKACEGFLKISPKLAAIIKTDNKVQDAIRTQTPLFSRHPQSEAAETVLKLADDIISGRL</sequence>
<accession>A0AA52EDK2</accession>
<dbReference type="GO" id="GO:0005829">
    <property type="term" value="C:cytosol"/>
    <property type="evidence" value="ECO:0007669"/>
    <property type="project" value="TreeGrafter"/>
</dbReference>
<dbReference type="SUPFAM" id="SSF52540">
    <property type="entry name" value="P-loop containing nucleoside triphosphate hydrolases"/>
    <property type="match status" value="1"/>
</dbReference>
<keyword evidence="1" id="KW-0547">Nucleotide-binding</keyword>
<dbReference type="InterPro" id="IPR002586">
    <property type="entry name" value="CobQ/CobB/MinD/ParA_Nub-bd_dom"/>
</dbReference>
<name>A0AA52EDK2_9PROT</name>
<dbReference type="Gene3D" id="3.40.50.300">
    <property type="entry name" value="P-loop containing nucleotide triphosphate hydrolases"/>
    <property type="match status" value="1"/>
</dbReference>
<dbReference type="GO" id="GO:0051782">
    <property type="term" value="P:negative regulation of cell division"/>
    <property type="evidence" value="ECO:0007669"/>
    <property type="project" value="TreeGrafter"/>
</dbReference>
<dbReference type="Pfam" id="PF01656">
    <property type="entry name" value="CbiA"/>
    <property type="match status" value="1"/>
</dbReference>
<feature type="domain" description="CobQ/CobB/MinD/ParA nucleotide binding" evidence="3">
    <location>
        <begin position="14"/>
        <end position="235"/>
    </location>
</feature>
<evidence type="ECO:0000259" key="3">
    <source>
        <dbReference type="Pfam" id="PF01656"/>
    </source>
</evidence>
<proteinExistence type="predicted"/>
<dbReference type="PANTHER" id="PTHR43384:SF4">
    <property type="entry name" value="CELLULOSE BIOSYNTHESIS PROTEIN BCSQ-RELATED"/>
    <property type="match status" value="1"/>
</dbReference>
<dbReference type="GO" id="GO:0016887">
    <property type="term" value="F:ATP hydrolysis activity"/>
    <property type="evidence" value="ECO:0007669"/>
    <property type="project" value="TreeGrafter"/>
</dbReference>